<organism evidence="4 5">
    <name type="scientific">Coemansia interrupta</name>
    <dbReference type="NCBI Taxonomy" id="1126814"/>
    <lineage>
        <taxon>Eukaryota</taxon>
        <taxon>Fungi</taxon>
        <taxon>Fungi incertae sedis</taxon>
        <taxon>Zoopagomycota</taxon>
        <taxon>Kickxellomycotina</taxon>
        <taxon>Kickxellomycetes</taxon>
        <taxon>Kickxellales</taxon>
        <taxon>Kickxellaceae</taxon>
        <taxon>Coemansia</taxon>
    </lineage>
</organism>
<dbReference type="GO" id="GO:0003677">
    <property type="term" value="F:DNA binding"/>
    <property type="evidence" value="ECO:0007669"/>
    <property type="project" value="InterPro"/>
</dbReference>
<keyword evidence="5" id="KW-1185">Reference proteome</keyword>
<dbReference type="Pfam" id="PF08661">
    <property type="entry name" value="Rep_fac-A_3"/>
    <property type="match status" value="1"/>
</dbReference>
<gene>
    <name evidence="4" type="ORF">GGI15_000954</name>
</gene>
<dbReference type="GO" id="GO:0006281">
    <property type="term" value="P:DNA repair"/>
    <property type="evidence" value="ECO:0007669"/>
    <property type="project" value="InterPro"/>
</dbReference>
<dbReference type="InterPro" id="IPR012340">
    <property type="entry name" value="NA-bd_OB-fold"/>
</dbReference>
<dbReference type="Gene3D" id="2.40.50.140">
    <property type="entry name" value="Nucleic acid-binding proteins"/>
    <property type="match status" value="1"/>
</dbReference>
<name>A0A9W8LLW0_9FUNG</name>
<evidence type="ECO:0000313" key="4">
    <source>
        <dbReference type="EMBL" id="KAJ2787174.1"/>
    </source>
</evidence>
<evidence type="ECO:0000256" key="3">
    <source>
        <dbReference type="ARBA" id="ARBA00023242"/>
    </source>
</evidence>
<feature type="non-terminal residue" evidence="4">
    <location>
        <position position="53"/>
    </location>
</feature>
<proteinExistence type="inferred from homology"/>
<dbReference type="OrthoDB" id="188186at2759"/>
<comment type="caution">
    <text evidence="4">The sequence shown here is derived from an EMBL/GenBank/DDBJ whole genome shotgun (WGS) entry which is preliminary data.</text>
</comment>
<dbReference type="GO" id="GO:0006310">
    <property type="term" value="P:DNA recombination"/>
    <property type="evidence" value="ECO:0007669"/>
    <property type="project" value="InterPro"/>
</dbReference>
<dbReference type="GO" id="GO:0006260">
    <property type="term" value="P:DNA replication"/>
    <property type="evidence" value="ECO:0007669"/>
    <property type="project" value="InterPro"/>
</dbReference>
<comment type="subcellular location">
    <subcellularLocation>
        <location evidence="1">Nucleus</location>
    </subcellularLocation>
</comment>
<dbReference type="GO" id="GO:0031981">
    <property type="term" value="C:nuclear lumen"/>
    <property type="evidence" value="ECO:0007669"/>
    <property type="project" value="UniProtKB-ARBA"/>
</dbReference>
<evidence type="ECO:0000256" key="2">
    <source>
        <dbReference type="ARBA" id="ARBA00009761"/>
    </source>
</evidence>
<protein>
    <submittedName>
        <fullName evidence="4">Uncharacterized protein</fullName>
    </submittedName>
</protein>
<reference evidence="4" key="1">
    <citation type="submission" date="2022-07" db="EMBL/GenBank/DDBJ databases">
        <title>Phylogenomic reconstructions and comparative analyses of Kickxellomycotina fungi.</title>
        <authorList>
            <person name="Reynolds N.K."/>
            <person name="Stajich J.E."/>
            <person name="Barry K."/>
            <person name="Grigoriev I.V."/>
            <person name="Crous P."/>
            <person name="Smith M.E."/>
        </authorList>
    </citation>
    <scope>NUCLEOTIDE SEQUENCE</scope>
    <source>
        <strain evidence="4">BCRC 34489</strain>
    </source>
</reference>
<evidence type="ECO:0000313" key="5">
    <source>
        <dbReference type="Proteomes" id="UP001140172"/>
    </source>
</evidence>
<comment type="similarity">
    <text evidence="2">Belongs to the replication factor A protein 3 family.</text>
</comment>
<sequence length="53" mass="5749">ECTYTSKNIEVLGKVQNDGSISGFTAVDLSDNFDLQAYGLFEKAAQNCPDLFA</sequence>
<evidence type="ECO:0000256" key="1">
    <source>
        <dbReference type="ARBA" id="ARBA00004123"/>
    </source>
</evidence>
<accession>A0A9W8LLW0</accession>
<dbReference type="EMBL" id="JANBUM010000031">
    <property type="protein sequence ID" value="KAJ2787174.1"/>
    <property type="molecule type" value="Genomic_DNA"/>
</dbReference>
<keyword evidence="3" id="KW-0539">Nucleus</keyword>
<dbReference type="Proteomes" id="UP001140172">
    <property type="component" value="Unassembled WGS sequence"/>
</dbReference>
<dbReference type="AlphaFoldDB" id="A0A9W8LLW0"/>
<dbReference type="InterPro" id="IPR013970">
    <property type="entry name" value="Rfa2"/>
</dbReference>